<feature type="compositionally biased region" description="Basic and acidic residues" evidence="1">
    <location>
        <begin position="131"/>
        <end position="146"/>
    </location>
</feature>
<keyword evidence="3" id="KW-1185">Reference proteome</keyword>
<dbReference type="EMBL" id="OW240919">
    <property type="protein sequence ID" value="CAH2312197.1"/>
    <property type="molecule type" value="Genomic_DNA"/>
</dbReference>
<feature type="compositionally biased region" description="Polar residues" evidence="1">
    <location>
        <begin position="110"/>
        <end position="123"/>
    </location>
</feature>
<organism evidence="2 3">
    <name type="scientific">Pelobates cultripes</name>
    <name type="common">Western spadefoot toad</name>
    <dbReference type="NCBI Taxonomy" id="61616"/>
    <lineage>
        <taxon>Eukaryota</taxon>
        <taxon>Metazoa</taxon>
        <taxon>Chordata</taxon>
        <taxon>Craniata</taxon>
        <taxon>Vertebrata</taxon>
        <taxon>Euteleostomi</taxon>
        <taxon>Amphibia</taxon>
        <taxon>Batrachia</taxon>
        <taxon>Anura</taxon>
        <taxon>Pelobatoidea</taxon>
        <taxon>Pelobatidae</taxon>
        <taxon>Pelobates</taxon>
    </lineage>
</organism>
<accession>A0AAD1SV32</accession>
<feature type="region of interest" description="Disordered" evidence="1">
    <location>
        <begin position="64"/>
        <end position="151"/>
    </location>
</feature>
<name>A0AAD1SV32_PELCU</name>
<protein>
    <submittedName>
        <fullName evidence="2">Uncharacterized protein</fullName>
    </submittedName>
</protein>
<dbReference type="Proteomes" id="UP001295444">
    <property type="component" value="Chromosome 08"/>
</dbReference>
<sequence>MAAHRPLKEATKITQEHPHPLVALDRLCSAFCRILCDRGVPYPHAARVVASWVRPETRRRRYGDPLRSFREAARPHRHRPTTGREANLSGPGTLTHLHKQGKVRDGYPQGPSNTPKHNSTEHQAPTWRPRAATERRAEARATDTPHRAAGGTGLAEAVQTLQTPSASLPSSGIG</sequence>
<dbReference type="AlphaFoldDB" id="A0AAD1SV32"/>
<evidence type="ECO:0000256" key="1">
    <source>
        <dbReference type="SAM" id="MobiDB-lite"/>
    </source>
</evidence>
<reference evidence="2" key="1">
    <citation type="submission" date="2022-03" db="EMBL/GenBank/DDBJ databases">
        <authorList>
            <person name="Alioto T."/>
            <person name="Alioto T."/>
            <person name="Gomez Garrido J."/>
        </authorList>
    </citation>
    <scope>NUCLEOTIDE SEQUENCE</scope>
</reference>
<evidence type="ECO:0000313" key="3">
    <source>
        <dbReference type="Proteomes" id="UP001295444"/>
    </source>
</evidence>
<gene>
    <name evidence="2" type="ORF">PECUL_23A058965</name>
</gene>
<feature type="compositionally biased region" description="Basic and acidic residues" evidence="1">
    <location>
        <begin position="64"/>
        <end position="74"/>
    </location>
</feature>
<proteinExistence type="predicted"/>
<evidence type="ECO:0000313" key="2">
    <source>
        <dbReference type="EMBL" id="CAH2312197.1"/>
    </source>
</evidence>